<dbReference type="Gene3D" id="2.60.120.260">
    <property type="entry name" value="Galactose-binding domain-like"/>
    <property type="match status" value="1"/>
</dbReference>
<proteinExistence type="predicted"/>
<protein>
    <submittedName>
        <fullName evidence="5">Glycosyl hydrolases family 2, sugar binding domain</fullName>
    </submittedName>
</protein>
<dbReference type="RefSeq" id="WP_145284529.1">
    <property type="nucleotide sequence ID" value="NZ_CP036291.1"/>
</dbReference>
<gene>
    <name evidence="5" type="ORF">Pla175_23310</name>
</gene>
<evidence type="ECO:0000256" key="3">
    <source>
        <dbReference type="SAM" id="MobiDB-lite"/>
    </source>
</evidence>
<dbReference type="NCBIfam" id="NF045579">
    <property type="entry name" value="rhamnoside_JR"/>
    <property type="match status" value="1"/>
</dbReference>
<dbReference type="GO" id="GO:0016787">
    <property type="term" value="F:hydrolase activity"/>
    <property type="evidence" value="ECO:0007669"/>
    <property type="project" value="UniProtKB-KW"/>
</dbReference>
<dbReference type="InterPro" id="IPR008979">
    <property type="entry name" value="Galactose-bd-like_sf"/>
</dbReference>
<dbReference type="EMBL" id="CP036291">
    <property type="protein sequence ID" value="QDU88947.1"/>
    <property type="molecule type" value="Genomic_DNA"/>
</dbReference>
<dbReference type="PANTHER" id="PTHR43817">
    <property type="entry name" value="GLYCOSYL HYDROLASE"/>
    <property type="match status" value="1"/>
</dbReference>
<keyword evidence="6" id="KW-1185">Reference proteome</keyword>
<evidence type="ECO:0000313" key="5">
    <source>
        <dbReference type="EMBL" id="QDU88947.1"/>
    </source>
</evidence>
<keyword evidence="2 5" id="KW-0378">Hydrolase</keyword>
<evidence type="ECO:0000256" key="4">
    <source>
        <dbReference type="SAM" id="SignalP"/>
    </source>
</evidence>
<feature type="chain" id="PRO_5021917445" evidence="4">
    <location>
        <begin position="22"/>
        <end position="1147"/>
    </location>
</feature>
<accession>A0A518DBT2</accession>
<dbReference type="SUPFAM" id="SSF49785">
    <property type="entry name" value="Galactose-binding domain-like"/>
    <property type="match status" value="1"/>
</dbReference>
<reference evidence="5 6" key="1">
    <citation type="submission" date="2019-02" db="EMBL/GenBank/DDBJ databases">
        <title>Deep-cultivation of Planctomycetes and their phenomic and genomic characterization uncovers novel biology.</title>
        <authorList>
            <person name="Wiegand S."/>
            <person name="Jogler M."/>
            <person name="Boedeker C."/>
            <person name="Pinto D."/>
            <person name="Vollmers J."/>
            <person name="Rivas-Marin E."/>
            <person name="Kohn T."/>
            <person name="Peeters S.H."/>
            <person name="Heuer A."/>
            <person name="Rast P."/>
            <person name="Oberbeckmann S."/>
            <person name="Bunk B."/>
            <person name="Jeske O."/>
            <person name="Meyerdierks A."/>
            <person name="Storesund J.E."/>
            <person name="Kallscheuer N."/>
            <person name="Luecker S."/>
            <person name="Lage O.M."/>
            <person name="Pohl T."/>
            <person name="Merkel B.J."/>
            <person name="Hornburger P."/>
            <person name="Mueller R.-W."/>
            <person name="Bruemmer F."/>
            <person name="Labrenz M."/>
            <person name="Spormann A.M."/>
            <person name="Op den Camp H."/>
            <person name="Overmann J."/>
            <person name="Amann R."/>
            <person name="Jetten M.S.M."/>
            <person name="Mascher T."/>
            <person name="Medema M.H."/>
            <person name="Devos D.P."/>
            <person name="Kaster A.-K."/>
            <person name="Ovreas L."/>
            <person name="Rohde M."/>
            <person name="Galperin M.Y."/>
            <person name="Jogler C."/>
        </authorList>
    </citation>
    <scope>NUCLEOTIDE SEQUENCE [LARGE SCALE GENOMIC DNA]</scope>
    <source>
        <strain evidence="5 6">Pla175</strain>
    </source>
</reference>
<feature type="region of interest" description="Disordered" evidence="3">
    <location>
        <begin position="911"/>
        <end position="931"/>
    </location>
</feature>
<dbReference type="KEGG" id="pnd:Pla175_23310"/>
<dbReference type="Pfam" id="PF17132">
    <property type="entry name" value="Glyco_hydro_106"/>
    <property type="match status" value="1"/>
</dbReference>
<sequence precursor="true">MTKVFPILASFAFALASTAHAETLEAGFAHPPQQRRPETWFHLISGNVNKAALTVDLEAVASAGMQGIQLFHGAGSPWPGVSPQIETLSPAWDDMIAHVANEARRLGLRFTMQNCPGWAMSGGPWITPGNAMRHIIWSREVVEGGSRVALDLAMPQPSREAWRDYRDIAVLAFPTPADDDREWLTPVEVRSNRSELAWADLIRGKRQSSVRVEPADEPAWVEVAFAEPTHLRSISLPPVELLMARRNFDPDSRIRVQALVDSHWKDLTTREIPRGTWQDRQPEHPLVLAIADTRALKFRIVFENKHPIELTELRFSSAARVNDWQGQAAFALRSQDRSPPPVQDTAAWVRVDSIVDLSDRLDATGRLSWPAPPGGWTVLRFGHVNTGAKNKPAPPEATGFECDKLSPGGAEQHFAGYIGRISANGGPADGGRLGGMLIDSWECYTQTWTPAMEAEFARRRGYPLRAWLPGLAGYVLDDHRTSERFLRDWRKTISDLLVENYFGRLAELARGRGMMLSFETALGDVSPGDILQYFGKADIPMCEFWQPNDPHQGGLETKPVYPAASAAHIYGKPTVAAEAFTNVGHDWDNHFFEFKHLADAHFALGINHLVFHTYTHNPLDRVPGTSFGGRIGSPFIRGQTWWRLMPHFTDYLARCQYMLQQGHPVADVLWCLGDDVDHKPRQDSPFPAGYKFDYVNQDVLLHRLRVVDGVVQSPEGLTWRVLWLPPQQCGRLTAATLRRLEELLRDGAVVVGGPPELDPSLSEGGDFDTLRAALWGDRPATAGDRTVGSGRLIWGGGLEDSLRRLGVAPDVTGAGNAVWIHRRVGDTEIYFVAASRDSILDTNLCFRAVGTPEFWDPLTGAVTPASVFKQAGDKTILPIQLPAAGSRFVVFRPGAVAPAFTKVERDGQALVETSAPGQQNRTTPERPFGLRPGQPLQPWIELPYPEFELLDRGQRLLAWENGDYKLTRSDGRSFSHRVTGARSMGLSNPWKLSFPGGWDTLGEVELPRPAPWSELGDAASRAFSGTATYRTSVTLGPLSPDARLLLDLGRVANVAEVSVNGRYVATLWAPPFRAEITPAVKEGENLIEIRVTNTWHNRLVYDASLPADRRRTWTLDGPGADSPTIDAGLLGPATIRVGSVHENRPGT</sequence>
<organism evidence="5 6">
    <name type="scientific">Pirellulimonas nuda</name>
    <dbReference type="NCBI Taxonomy" id="2528009"/>
    <lineage>
        <taxon>Bacteria</taxon>
        <taxon>Pseudomonadati</taxon>
        <taxon>Planctomycetota</taxon>
        <taxon>Planctomycetia</taxon>
        <taxon>Pirellulales</taxon>
        <taxon>Lacipirellulaceae</taxon>
        <taxon>Pirellulimonas</taxon>
    </lineage>
</organism>
<name>A0A518DBT2_9BACT</name>
<dbReference type="Proteomes" id="UP000317429">
    <property type="component" value="Chromosome"/>
</dbReference>
<dbReference type="OrthoDB" id="9761519at2"/>
<keyword evidence="1 4" id="KW-0732">Signal</keyword>
<dbReference type="AlphaFoldDB" id="A0A518DBT2"/>
<dbReference type="PANTHER" id="PTHR43817:SF1">
    <property type="entry name" value="HYDROLASE, FAMILY 43, PUTATIVE (AFU_ORTHOLOGUE AFUA_3G01660)-RELATED"/>
    <property type="match status" value="1"/>
</dbReference>
<evidence type="ECO:0000256" key="1">
    <source>
        <dbReference type="ARBA" id="ARBA00022729"/>
    </source>
</evidence>
<evidence type="ECO:0000256" key="2">
    <source>
        <dbReference type="ARBA" id="ARBA00022801"/>
    </source>
</evidence>
<evidence type="ECO:0000313" key="6">
    <source>
        <dbReference type="Proteomes" id="UP000317429"/>
    </source>
</evidence>
<feature type="signal peptide" evidence="4">
    <location>
        <begin position="1"/>
        <end position="21"/>
    </location>
</feature>